<dbReference type="Pfam" id="PF00668">
    <property type="entry name" value="Condensation"/>
    <property type="match status" value="1"/>
</dbReference>
<dbReference type="InterPro" id="IPR001242">
    <property type="entry name" value="Condensation_dom"/>
</dbReference>
<gene>
    <name evidence="2" type="ORF">I0C86_36980</name>
</gene>
<dbReference type="Gene3D" id="3.30.559.30">
    <property type="entry name" value="Nonribosomal peptide synthetase, condensation domain"/>
    <property type="match status" value="1"/>
</dbReference>
<proteinExistence type="predicted"/>
<evidence type="ECO:0000259" key="1">
    <source>
        <dbReference type="Pfam" id="PF00668"/>
    </source>
</evidence>
<sequence>IPIGSAVAGRTDEALDDLVGFFVNTLVIRTDLSGDPGFRQVLGRVRETTLGALAHQDVPFERLVEELAPERSLSRHPLFQVMLTLQNIGRTTVQSSALRVSPAELDRPTTAAKFDLDFTLGEVFDGAGRPAGMSGMVTGAADLFDVVTVERLARWFGRVLELVTASPDLPVRAVDVVDPAERTLVL</sequence>
<reference evidence="2 3" key="1">
    <citation type="submission" date="2020-11" db="EMBL/GenBank/DDBJ databases">
        <title>A novel isolate from a Black sea contaminated sediment with potential to produce alkanes: Plantactinospora alkalitolerans sp. nov.</title>
        <authorList>
            <person name="Carro L."/>
            <person name="Veyisoglu A."/>
            <person name="Guven K."/>
            <person name="Schumann P."/>
            <person name="Klenk H.-P."/>
            <person name="Sahin N."/>
        </authorList>
    </citation>
    <scope>NUCLEOTIDE SEQUENCE [LARGE SCALE GENOMIC DNA]</scope>
    <source>
        <strain evidence="2 3">S1510</strain>
    </source>
</reference>
<feature type="non-terminal residue" evidence="2">
    <location>
        <position position="186"/>
    </location>
</feature>
<keyword evidence="3" id="KW-1185">Reference proteome</keyword>
<accession>A0ABS0H7N8</accession>
<comment type="caution">
    <text evidence="2">The sequence shown here is derived from an EMBL/GenBank/DDBJ whole genome shotgun (WGS) entry which is preliminary data.</text>
</comment>
<protein>
    <recommendedName>
        <fullName evidence="1">Condensation domain-containing protein</fullName>
    </recommendedName>
</protein>
<feature type="non-terminal residue" evidence="2">
    <location>
        <position position="1"/>
    </location>
</feature>
<dbReference type="EMBL" id="JADPUN010000347">
    <property type="protein sequence ID" value="MBF9134485.1"/>
    <property type="molecule type" value="Genomic_DNA"/>
</dbReference>
<evidence type="ECO:0000313" key="3">
    <source>
        <dbReference type="Proteomes" id="UP000638560"/>
    </source>
</evidence>
<organism evidence="2 3">
    <name type="scientific">Plantactinospora alkalitolerans</name>
    <dbReference type="NCBI Taxonomy" id="2789879"/>
    <lineage>
        <taxon>Bacteria</taxon>
        <taxon>Bacillati</taxon>
        <taxon>Actinomycetota</taxon>
        <taxon>Actinomycetes</taxon>
        <taxon>Micromonosporales</taxon>
        <taxon>Micromonosporaceae</taxon>
        <taxon>Plantactinospora</taxon>
    </lineage>
</organism>
<evidence type="ECO:0000313" key="2">
    <source>
        <dbReference type="EMBL" id="MBF9134485.1"/>
    </source>
</evidence>
<name>A0ABS0H7N8_9ACTN</name>
<dbReference type="SUPFAM" id="SSF52777">
    <property type="entry name" value="CoA-dependent acyltransferases"/>
    <property type="match status" value="1"/>
</dbReference>
<dbReference type="PANTHER" id="PTHR45398:SF1">
    <property type="entry name" value="ENZYME, PUTATIVE (JCVI)-RELATED"/>
    <property type="match status" value="1"/>
</dbReference>
<dbReference type="Proteomes" id="UP000638560">
    <property type="component" value="Unassembled WGS sequence"/>
</dbReference>
<dbReference type="PANTHER" id="PTHR45398">
    <property type="match status" value="1"/>
</dbReference>
<feature type="domain" description="Condensation" evidence="1">
    <location>
        <begin position="3"/>
        <end position="183"/>
    </location>
</feature>